<name>A0A6G4A270_9BACL</name>
<evidence type="ECO:0000313" key="2">
    <source>
        <dbReference type="EMBL" id="NEW07921.1"/>
    </source>
</evidence>
<feature type="transmembrane region" description="Helical" evidence="1">
    <location>
        <begin position="6"/>
        <end position="29"/>
    </location>
</feature>
<proteinExistence type="predicted"/>
<dbReference type="EMBL" id="JAAIKC010000007">
    <property type="protein sequence ID" value="NEW07921.1"/>
    <property type="molecule type" value="Genomic_DNA"/>
</dbReference>
<sequence>MQDTPFITLITTSISNFGFPIVLTGYLLMRSEKKIEALNTTILELLQLIRDEVRNK</sequence>
<accession>A0A6G4A270</accession>
<gene>
    <name evidence="2" type="ORF">GK047_18130</name>
</gene>
<evidence type="ECO:0000256" key="1">
    <source>
        <dbReference type="SAM" id="Phobius"/>
    </source>
</evidence>
<protein>
    <submittedName>
        <fullName evidence="2">YvrJ family protein</fullName>
    </submittedName>
</protein>
<dbReference type="RefSeq" id="WP_163949798.1">
    <property type="nucleotide sequence ID" value="NZ_JAAIKC010000007.1"/>
</dbReference>
<dbReference type="InterPro" id="IPR024419">
    <property type="entry name" value="YvrJ"/>
</dbReference>
<organism evidence="2">
    <name type="scientific">Paenibacillus sp. SYP-B3998</name>
    <dbReference type="NCBI Taxonomy" id="2678564"/>
    <lineage>
        <taxon>Bacteria</taxon>
        <taxon>Bacillati</taxon>
        <taxon>Bacillota</taxon>
        <taxon>Bacilli</taxon>
        <taxon>Bacillales</taxon>
        <taxon>Paenibacillaceae</taxon>
        <taxon>Paenibacillus</taxon>
    </lineage>
</organism>
<reference evidence="2" key="1">
    <citation type="submission" date="2020-02" db="EMBL/GenBank/DDBJ databases">
        <authorList>
            <person name="Shen X.-R."/>
            <person name="Zhang Y.-X."/>
        </authorList>
    </citation>
    <scope>NUCLEOTIDE SEQUENCE</scope>
    <source>
        <strain evidence="2">SYP-B3998</strain>
    </source>
</reference>
<keyword evidence="1" id="KW-0472">Membrane</keyword>
<keyword evidence="1" id="KW-0812">Transmembrane</keyword>
<comment type="caution">
    <text evidence="2">The sequence shown here is derived from an EMBL/GenBank/DDBJ whole genome shotgun (WGS) entry which is preliminary data.</text>
</comment>
<dbReference type="Pfam" id="PF12841">
    <property type="entry name" value="YvrJ"/>
    <property type="match status" value="1"/>
</dbReference>
<keyword evidence="1" id="KW-1133">Transmembrane helix</keyword>
<dbReference type="AlphaFoldDB" id="A0A6G4A270"/>